<feature type="region of interest" description="Disordered" evidence="1">
    <location>
        <begin position="50"/>
        <end position="80"/>
    </location>
</feature>
<dbReference type="Proteomes" id="UP001472677">
    <property type="component" value="Unassembled WGS sequence"/>
</dbReference>
<comment type="caution">
    <text evidence="2">The sequence shown here is derived from an EMBL/GenBank/DDBJ whole genome shotgun (WGS) entry which is preliminary data.</text>
</comment>
<reference evidence="2 3" key="1">
    <citation type="journal article" date="2024" name="G3 (Bethesda)">
        <title>Genome assembly of Hibiscus sabdariffa L. provides insights into metabolisms of medicinal natural products.</title>
        <authorList>
            <person name="Kim T."/>
        </authorList>
    </citation>
    <scope>NUCLEOTIDE SEQUENCE [LARGE SCALE GENOMIC DNA]</scope>
    <source>
        <strain evidence="2">TK-2024</strain>
        <tissue evidence="2">Old leaves</tissue>
    </source>
</reference>
<protein>
    <submittedName>
        <fullName evidence="2">Uncharacterized protein</fullName>
    </submittedName>
</protein>
<organism evidence="2 3">
    <name type="scientific">Hibiscus sabdariffa</name>
    <name type="common">roselle</name>
    <dbReference type="NCBI Taxonomy" id="183260"/>
    <lineage>
        <taxon>Eukaryota</taxon>
        <taxon>Viridiplantae</taxon>
        <taxon>Streptophyta</taxon>
        <taxon>Embryophyta</taxon>
        <taxon>Tracheophyta</taxon>
        <taxon>Spermatophyta</taxon>
        <taxon>Magnoliopsida</taxon>
        <taxon>eudicotyledons</taxon>
        <taxon>Gunneridae</taxon>
        <taxon>Pentapetalae</taxon>
        <taxon>rosids</taxon>
        <taxon>malvids</taxon>
        <taxon>Malvales</taxon>
        <taxon>Malvaceae</taxon>
        <taxon>Malvoideae</taxon>
        <taxon>Hibiscus</taxon>
    </lineage>
</organism>
<keyword evidence="3" id="KW-1185">Reference proteome</keyword>
<evidence type="ECO:0000313" key="2">
    <source>
        <dbReference type="EMBL" id="KAK8588584.1"/>
    </source>
</evidence>
<accession>A0ABR2FX04</accession>
<evidence type="ECO:0000313" key="3">
    <source>
        <dbReference type="Proteomes" id="UP001472677"/>
    </source>
</evidence>
<gene>
    <name evidence="2" type="ORF">V6N12_023013</name>
</gene>
<proteinExistence type="predicted"/>
<evidence type="ECO:0000256" key="1">
    <source>
        <dbReference type="SAM" id="MobiDB-lite"/>
    </source>
</evidence>
<sequence>MAPATSMEAKAIILYLRARDLSHLHLRIHRCSPLVEVAFSGLDGKEDVKSESASTSLKVLPPSRNEPDKGTTWRGQAGVKDRWHFSTA</sequence>
<dbReference type="EMBL" id="JBBPBM010000004">
    <property type="protein sequence ID" value="KAK8588584.1"/>
    <property type="molecule type" value="Genomic_DNA"/>
</dbReference>
<name>A0ABR2FX04_9ROSI</name>